<keyword evidence="3" id="KW-1185">Reference proteome</keyword>
<evidence type="ECO:0000313" key="3">
    <source>
        <dbReference type="Proteomes" id="UP000006038"/>
    </source>
</evidence>
<dbReference type="AlphaFoldDB" id="J3KW89"/>
<dbReference type="Proteomes" id="UP000006038">
    <property type="component" value="Chromosome 1"/>
</dbReference>
<evidence type="ECO:0000313" key="2">
    <source>
        <dbReference type="EnsemblPlants" id="OB01G12450.1"/>
    </source>
</evidence>
<reference evidence="2" key="1">
    <citation type="journal article" date="2013" name="Nat. Commun.">
        <title>Whole-genome sequencing of Oryza brachyantha reveals mechanisms underlying Oryza genome evolution.</title>
        <authorList>
            <person name="Chen J."/>
            <person name="Huang Q."/>
            <person name="Gao D."/>
            <person name="Wang J."/>
            <person name="Lang Y."/>
            <person name="Liu T."/>
            <person name="Li B."/>
            <person name="Bai Z."/>
            <person name="Luis Goicoechea J."/>
            <person name="Liang C."/>
            <person name="Chen C."/>
            <person name="Zhang W."/>
            <person name="Sun S."/>
            <person name="Liao Y."/>
            <person name="Zhang X."/>
            <person name="Yang L."/>
            <person name="Song C."/>
            <person name="Wang M."/>
            <person name="Shi J."/>
            <person name="Liu G."/>
            <person name="Liu J."/>
            <person name="Zhou H."/>
            <person name="Zhou W."/>
            <person name="Yu Q."/>
            <person name="An N."/>
            <person name="Chen Y."/>
            <person name="Cai Q."/>
            <person name="Wang B."/>
            <person name="Liu B."/>
            <person name="Min J."/>
            <person name="Huang Y."/>
            <person name="Wu H."/>
            <person name="Li Z."/>
            <person name="Zhang Y."/>
            <person name="Yin Y."/>
            <person name="Song W."/>
            <person name="Jiang J."/>
            <person name="Jackson S.A."/>
            <person name="Wing R.A."/>
            <person name="Wang J."/>
            <person name="Chen M."/>
        </authorList>
    </citation>
    <scope>NUCLEOTIDE SEQUENCE [LARGE SCALE GENOMIC DNA]</scope>
    <source>
        <strain evidence="2">cv. IRGC 101232</strain>
    </source>
</reference>
<feature type="compositionally biased region" description="Polar residues" evidence="1">
    <location>
        <begin position="1"/>
        <end position="12"/>
    </location>
</feature>
<evidence type="ECO:0000256" key="1">
    <source>
        <dbReference type="SAM" id="MobiDB-lite"/>
    </source>
</evidence>
<dbReference type="Gramene" id="OB01G12450.1">
    <property type="protein sequence ID" value="OB01G12450.1"/>
    <property type="gene ID" value="OB01G12450"/>
</dbReference>
<name>J3KW89_ORYBR</name>
<protein>
    <submittedName>
        <fullName evidence="2">Uncharacterized protein</fullName>
    </submittedName>
</protein>
<organism evidence="2">
    <name type="scientific">Oryza brachyantha</name>
    <name type="common">malo sina</name>
    <dbReference type="NCBI Taxonomy" id="4533"/>
    <lineage>
        <taxon>Eukaryota</taxon>
        <taxon>Viridiplantae</taxon>
        <taxon>Streptophyta</taxon>
        <taxon>Embryophyta</taxon>
        <taxon>Tracheophyta</taxon>
        <taxon>Spermatophyta</taxon>
        <taxon>Magnoliopsida</taxon>
        <taxon>Liliopsida</taxon>
        <taxon>Poales</taxon>
        <taxon>Poaceae</taxon>
        <taxon>BOP clade</taxon>
        <taxon>Oryzoideae</taxon>
        <taxon>Oryzeae</taxon>
        <taxon>Oryzinae</taxon>
        <taxon>Oryza</taxon>
    </lineage>
</organism>
<dbReference type="EnsemblPlants" id="OB01G12450.1">
    <property type="protein sequence ID" value="OB01G12450.1"/>
    <property type="gene ID" value="OB01G12450"/>
</dbReference>
<feature type="region of interest" description="Disordered" evidence="1">
    <location>
        <begin position="1"/>
        <end position="31"/>
    </location>
</feature>
<sequence length="81" mass="8542">MATGDNININTDNRSGNSGNGSGSRKGTSTAMKRVTYLFASATHQNPNSQKSGLTENQPNANVHLHTTIRLGAQQSSILNS</sequence>
<dbReference type="HOGENOM" id="CLU_2577654_0_0_1"/>
<proteinExistence type="predicted"/>
<reference evidence="2" key="2">
    <citation type="submission" date="2013-04" db="UniProtKB">
        <authorList>
            <consortium name="EnsemblPlants"/>
        </authorList>
    </citation>
    <scope>IDENTIFICATION</scope>
</reference>
<accession>J3KW89</accession>